<dbReference type="AlphaFoldDB" id="A0A928VVB4"/>
<dbReference type="Proteomes" id="UP000621799">
    <property type="component" value="Unassembled WGS sequence"/>
</dbReference>
<dbReference type="EMBL" id="JADEXN010000139">
    <property type="protein sequence ID" value="MBE9040999.1"/>
    <property type="molecule type" value="Genomic_DNA"/>
</dbReference>
<evidence type="ECO:0000313" key="2">
    <source>
        <dbReference type="EMBL" id="MBE9040999.1"/>
    </source>
</evidence>
<feature type="coiled-coil region" evidence="1">
    <location>
        <begin position="42"/>
        <end position="146"/>
    </location>
</feature>
<feature type="coiled-coil region" evidence="1">
    <location>
        <begin position="228"/>
        <end position="255"/>
    </location>
</feature>
<comment type="caution">
    <text evidence="2">The sequence shown here is derived from an EMBL/GenBank/DDBJ whole genome shotgun (WGS) entry which is preliminary data.</text>
</comment>
<evidence type="ECO:0000313" key="3">
    <source>
        <dbReference type="Proteomes" id="UP000621799"/>
    </source>
</evidence>
<accession>A0A928VVB4</accession>
<protein>
    <submittedName>
        <fullName evidence="2">Uncharacterized protein</fullName>
    </submittedName>
</protein>
<dbReference type="RefSeq" id="WP_264321229.1">
    <property type="nucleotide sequence ID" value="NZ_JADEXN010000139.1"/>
</dbReference>
<reference evidence="2" key="1">
    <citation type="submission" date="2020-10" db="EMBL/GenBank/DDBJ databases">
        <authorList>
            <person name="Castelo-Branco R."/>
            <person name="Eusebio N."/>
            <person name="Adriana R."/>
            <person name="Vieira A."/>
            <person name="Brugerolle De Fraissinette N."/>
            <person name="Rezende De Castro R."/>
            <person name="Schneider M.P."/>
            <person name="Vasconcelos V."/>
            <person name="Leao P.N."/>
        </authorList>
    </citation>
    <scope>NUCLEOTIDE SEQUENCE</scope>
    <source>
        <strain evidence="2">LEGE 11467</strain>
    </source>
</reference>
<organism evidence="2 3">
    <name type="scientific">Zarconia navalis LEGE 11467</name>
    <dbReference type="NCBI Taxonomy" id="1828826"/>
    <lineage>
        <taxon>Bacteria</taxon>
        <taxon>Bacillati</taxon>
        <taxon>Cyanobacteriota</taxon>
        <taxon>Cyanophyceae</taxon>
        <taxon>Oscillatoriophycideae</taxon>
        <taxon>Oscillatoriales</taxon>
        <taxon>Oscillatoriales incertae sedis</taxon>
        <taxon>Zarconia</taxon>
        <taxon>Zarconia navalis</taxon>
    </lineage>
</organism>
<gene>
    <name evidence="2" type="ORF">IQ235_09425</name>
</gene>
<evidence type="ECO:0000256" key="1">
    <source>
        <dbReference type="SAM" id="Coils"/>
    </source>
</evidence>
<sequence>MNPLHILPTLSAAAIAGIIGGLATQNPVAGAMTAVPSAIVATQVAERKNDKIEREIAQIRSERDKATHKVEKLERVESDLQSSITNIQKQLKIALETARKAQEATVALHDLNSDLECGLAAEKVGLEEAIAERDEALAQLNDYRDSSQSELEVAIADGLDAEYKRQLADIWNQSEVLIQRAIDNAVRFKEWGTGAEQLNGYLYQTADNLETNTERALDRIYETLTNEKRCQSNQITLLNAKLAKLQQEKRGELTEPIYLPRSYELASRVANDIAKELWAVAEMPLEVQGVKTTNGDIKIGFGFSKSIDPSALVRNLNAHAPKIQTSLRLSELGKFAKLDYANVITVTARTEPRIKDSDISHLVGSSDEFIRYVTSNPWRYRLIADPGAGKTPTTAVMVSKMLAAGARMANVPKGKKVPHTLVSVSYPSANSSLKDGDTYPLAAFLKYGDQTQAVKSFGDAIDDYEFRVQNPRYASEFFHLYVWDEFDNTLSDASDPKKHATEMKKLLKQGGHNNIGYIVSGQSVMTKTIPGFMTDDRSLFTEIVIGVNKIRIYLNAYGKGKGSDATLGKLSENMDAIEQYMESKNRLVTDSARELRLALVVAGQSPKLFFLPNFDDAVFDVDTVSNSEALAEEIKGQIASKSESQGGDAKVTENDARQAETITPQGNDPASKASVFSRNGGCASLSDALPHCPTCDVILKTDRKDGRGYCSSCKKTKAQSKFIYK</sequence>
<proteinExistence type="predicted"/>
<keyword evidence="3" id="KW-1185">Reference proteome</keyword>
<name>A0A928VVB4_9CYAN</name>
<keyword evidence="1" id="KW-0175">Coiled coil</keyword>